<dbReference type="HOGENOM" id="CLU_507866_0_0_7"/>
<dbReference type="STRING" id="502025.Hoch_4675"/>
<feature type="region of interest" description="Disordered" evidence="2">
    <location>
        <begin position="510"/>
        <end position="536"/>
    </location>
</feature>
<evidence type="ECO:0000313" key="5">
    <source>
        <dbReference type="Proteomes" id="UP000001880"/>
    </source>
</evidence>
<name>D0LRD8_HALO1</name>
<dbReference type="GO" id="GO:0046872">
    <property type="term" value="F:metal ion binding"/>
    <property type="evidence" value="ECO:0007669"/>
    <property type="project" value="InterPro"/>
</dbReference>
<reference evidence="4 5" key="1">
    <citation type="journal article" date="2010" name="Stand. Genomic Sci.">
        <title>Complete genome sequence of Haliangium ochraceum type strain (SMP-2).</title>
        <authorList>
            <consortium name="US DOE Joint Genome Institute (JGI-PGF)"/>
            <person name="Ivanova N."/>
            <person name="Daum C."/>
            <person name="Lang E."/>
            <person name="Abt B."/>
            <person name="Kopitz M."/>
            <person name="Saunders E."/>
            <person name="Lapidus A."/>
            <person name="Lucas S."/>
            <person name="Glavina Del Rio T."/>
            <person name="Nolan M."/>
            <person name="Tice H."/>
            <person name="Copeland A."/>
            <person name="Cheng J.F."/>
            <person name="Chen F."/>
            <person name="Bruce D."/>
            <person name="Goodwin L."/>
            <person name="Pitluck S."/>
            <person name="Mavromatis K."/>
            <person name="Pati A."/>
            <person name="Mikhailova N."/>
            <person name="Chen A."/>
            <person name="Palaniappan K."/>
            <person name="Land M."/>
            <person name="Hauser L."/>
            <person name="Chang Y.J."/>
            <person name="Jeffries C.D."/>
            <person name="Detter J.C."/>
            <person name="Brettin T."/>
            <person name="Rohde M."/>
            <person name="Goker M."/>
            <person name="Bristow J."/>
            <person name="Markowitz V."/>
            <person name="Eisen J.A."/>
            <person name="Hugenholtz P."/>
            <person name="Kyrpides N.C."/>
            <person name="Klenk H.P."/>
        </authorList>
    </citation>
    <scope>NUCLEOTIDE SEQUENCE [LARGE SCALE GENOMIC DNA]</scope>
    <source>
        <strain evidence="5">DSM 14365 / CIP 107738 / JCM 11303 / AJ 13395 / SMP-2</strain>
    </source>
</reference>
<feature type="compositionally biased region" description="Basic residues" evidence="2">
    <location>
        <begin position="526"/>
        <end position="536"/>
    </location>
</feature>
<evidence type="ECO:0000256" key="1">
    <source>
        <dbReference type="ARBA" id="ARBA00007261"/>
    </source>
</evidence>
<dbReference type="Proteomes" id="UP000001880">
    <property type="component" value="Chromosome"/>
</dbReference>
<dbReference type="eggNOG" id="COG0612">
    <property type="taxonomic scope" value="Bacteria"/>
</dbReference>
<proteinExistence type="inferred from homology"/>
<dbReference type="KEGG" id="hoh:Hoch_4675"/>
<dbReference type="Gene3D" id="3.30.830.10">
    <property type="entry name" value="Metalloenzyme, LuxS/M16 peptidase-like"/>
    <property type="match status" value="2"/>
</dbReference>
<protein>
    <submittedName>
        <fullName evidence="4">Peptidase M16 domain protein</fullName>
    </submittedName>
</protein>
<evidence type="ECO:0000313" key="4">
    <source>
        <dbReference type="EMBL" id="ACY17166.1"/>
    </source>
</evidence>
<organism evidence="4 5">
    <name type="scientific">Haliangium ochraceum (strain DSM 14365 / JCM 11303 / SMP-2)</name>
    <dbReference type="NCBI Taxonomy" id="502025"/>
    <lineage>
        <taxon>Bacteria</taxon>
        <taxon>Pseudomonadati</taxon>
        <taxon>Myxococcota</taxon>
        <taxon>Polyangia</taxon>
        <taxon>Haliangiales</taxon>
        <taxon>Kofleriaceae</taxon>
        <taxon>Haliangium</taxon>
    </lineage>
</organism>
<dbReference type="InterPro" id="IPR007863">
    <property type="entry name" value="Peptidase_M16_C"/>
</dbReference>
<evidence type="ECO:0000256" key="2">
    <source>
        <dbReference type="SAM" id="MobiDB-lite"/>
    </source>
</evidence>
<dbReference type="InterPro" id="IPR050361">
    <property type="entry name" value="MPP/UQCRC_Complex"/>
</dbReference>
<accession>D0LRD8</accession>
<comment type="similarity">
    <text evidence="1">Belongs to the peptidase M16 family.</text>
</comment>
<dbReference type="InterPro" id="IPR011249">
    <property type="entry name" value="Metalloenz_LuxS/M16"/>
</dbReference>
<dbReference type="SUPFAM" id="SSF63411">
    <property type="entry name" value="LuxS/MPP-like metallohydrolase"/>
    <property type="match status" value="2"/>
</dbReference>
<feature type="region of interest" description="Disordered" evidence="2">
    <location>
        <begin position="282"/>
        <end position="312"/>
    </location>
</feature>
<gene>
    <name evidence="4" type="ordered locus">Hoch_4675</name>
</gene>
<feature type="domain" description="Peptidase M16 C-terminal" evidence="3">
    <location>
        <begin position="255"/>
        <end position="427"/>
    </location>
</feature>
<feature type="compositionally biased region" description="Basic and acidic residues" evidence="2">
    <location>
        <begin position="282"/>
        <end position="293"/>
    </location>
</feature>
<dbReference type="PANTHER" id="PTHR11851:SF49">
    <property type="entry name" value="MITOCHONDRIAL-PROCESSING PEPTIDASE SUBUNIT ALPHA"/>
    <property type="match status" value="1"/>
</dbReference>
<dbReference type="EMBL" id="CP001804">
    <property type="protein sequence ID" value="ACY17166.1"/>
    <property type="molecule type" value="Genomic_DNA"/>
</dbReference>
<keyword evidence="5" id="KW-1185">Reference proteome</keyword>
<dbReference type="PANTHER" id="PTHR11851">
    <property type="entry name" value="METALLOPROTEASE"/>
    <property type="match status" value="1"/>
</dbReference>
<evidence type="ECO:0000259" key="3">
    <source>
        <dbReference type="Pfam" id="PF05193"/>
    </source>
</evidence>
<dbReference type="Pfam" id="PF05193">
    <property type="entry name" value="Peptidase_M16_C"/>
    <property type="match status" value="1"/>
</dbReference>
<dbReference type="AlphaFoldDB" id="D0LRD8"/>
<sequence length="536" mass="56240">MSAPAAQATCAQRGFWALVENVPTVGIRGYHRRVATAVFCAALLAAPGEFCAEAEADDSAAGLVREILPDGSTLVIEPRPGHAQVAVHVLWPDAGQPGASSSLAGERERAIAQALERELMAATVTAGCDGREAVRVERAIAALGGEMDGAVAGDALALRASWPAASWRRGLALVAACAREPAFAERALPRARARLQAALEARALRPSAVAWSGFLALVGAAAGDAQERAATLAAAPSLRSAALRQRFYRRFPTRAIAVVGDVEPAAVLAEARRLFASRRVDGARAADGEEPRSRARRRAQQAPAEQGAERGARERYYAAPGPELHAVLGFPGPSLGDSEHVAAQLLAALLERAGGGVLARELRHERHLVHQLRARAHAGARSGYLAVQLSSLPEHGDAAIRVARAALARLALAPIAADELAAAKSSLLAVHRSAIAQPTARAAALAFFAAQSAAQSTARGGAQTKGDPLARYLDYEAALAALGADEMRAVAARIIDWQRALVVVARPPLASPAAAKRARGVERKLPRERRRRRRSE</sequence>